<sequence length="577" mass="64078">MPETNNTKNHTRPLRIYFFCVMDPDSGFCEQTRTYHSLRPIIHDLPPPSQPLSITEYVFSFLHRHRSSSTAISTTDSDPKTFMINDATGHRLTYSDLLLQTNSLAISLSKHYSLSKGDVAFILSPHSLQIPIIYFSLLSLGVIISPANPDDSGHDITHLLNLCRPVIVFATSETSHKLIINPTWNCRTVLMDSPEFLSLLTRYDVDNSIINHRDGVVNQSDVAAIIYSSGTFGPNKGVQLTHRNLIAVMTASSGADKYCHKQLVSLATRSLAGVFGFTVMMKVILQEETLVLLPTTELETLLEAVDKYKANYMPVSPSEIVALLKSDWTNKYDLSSLMFLACGGAPLSEDVAVKFRDKFPTVQILRGYGLTETAGMAAGTKEPVEVTRLDSVGRLSEFMEAKIVDPIKGEALFPDQEGELWLRGPTIMKGYVGDDKATAETLDSEGWLKTGDLCYFDSQGLLFIVSRLKELIKYKAFQVPPAELEHLLLSITEIADAAVIPYPDEDVGEIPMAFVVRKLESNISESQVMEFIAKQVAPYKQIRRIAFINSIPRSLAGKILRRELVNRALSTNFSTSS</sequence>
<dbReference type="Pfam" id="PF00501">
    <property type="entry name" value="AMP-binding"/>
    <property type="match status" value="1"/>
</dbReference>
<evidence type="ECO:0000259" key="5">
    <source>
        <dbReference type="Pfam" id="PF13193"/>
    </source>
</evidence>
<dbReference type="InterPro" id="IPR045851">
    <property type="entry name" value="AMP-bd_C_sf"/>
</dbReference>
<dbReference type="GO" id="GO:0016405">
    <property type="term" value="F:CoA-ligase activity"/>
    <property type="evidence" value="ECO:0007669"/>
    <property type="project" value="TreeGrafter"/>
</dbReference>
<proteinExistence type="inferred from homology"/>
<comment type="similarity">
    <text evidence="2">Belongs to the ATP-dependent AMP-binding enzyme family.</text>
</comment>
<dbReference type="InterPro" id="IPR000873">
    <property type="entry name" value="AMP-dep_synth/lig_dom"/>
</dbReference>
<gene>
    <name evidence="6" type="ORF">Ddye_012719</name>
</gene>
<dbReference type="EMBL" id="JANJYI010000004">
    <property type="protein sequence ID" value="KAK2652863.1"/>
    <property type="molecule type" value="Genomic_DNA"/>
</dbReference>
<evidence type="ECO:0008006" key="8">
    <source>
        <dbReference type="Google" id="ProtNLM"/>
    </source>
</evidence>
<dbReference type="SUPFAM" id="SSF56801">
    <property type="entry name" value="Acetyl-CoA synthetase-like"/>
    <property type="match status" value="1"/>
</dbReference>
<reference evidence="6" key="1">
    <citation type="journal article" date="2023" name="Plant J.">
        <title>Genome sequences and population genomics provide insights into the demographic history, inbreeding, and mutation load of two 'living fossil' tree species of Dipteronia.</title>
        <authorList>
            <person name="Feng Y."/>
            <person name="Comes H.P."/>
            <person name="Chen J."/>
            <person name="Zhu S."/>
            <person name="Lu R."/>
            <person name="Zhang X."/>
            <person name="Li P."/>
            <person name="Qiu J."/>
            <person name="Olsen K.M."/>
            <person name="Qiu Y."/>
        </authorList>
    </citation>
    <scope>NUCLEOTIDE SEQUENCE</scope>
    <source>
        <strain evidence="6">KIB01</strain>
    </source>
</reference>
<accession>A0AAD9X4T3</accession>
<evidence type="ECO:0000259" key="4">
    <source>
        <dbReference type="Pfam" id="PF00501"/>
    </source>
</evidence>
<comment type="cofactor">
    <cofactor evidence="1">
        <name>Mg(2+)</name>
        <dbReference type="ChEBI" id="CHEBI:18420"/>
    </cofactor>
</comment>
<evidence type="ECO:0000256" key="1">
    <source>
        <dbReference type="ARBA" id="ARBA00001946"/>
    </source>
</evidence>
<dbReference type="Proteomes" id="UP001280121">
    <property type="component" value="Unassembled WGS sequence"/>
</dbReference>
<feature type="domain" description="AMP-binding enzyme C-terminal" evidence="5">
    <location>
        <begin position="483"/>
        <end position="558"/>
    </location>
</feature>
<dbReference type="PANTHER" id="PTHR24096:SF251">
    <property type="entry name" value="4-COUMARATE--COA LIGASE-LIKE 9"/>
    <property type="match status" value="1"/>
</dbReference>
<organism evidence="6 7">
    <name type="scientific">Dipteronia dyeriana</name>
    <dbReference type="NCBI Taxonomy" id="168575"/>
    <lineage>
        <taxon>Eukaryota</taxon>
        <taxon>Viridiplantae</taxon>
        <taxon>Streptophyta</taxon>
        <taxon>Embryophyta</taxon>
        <taxon>Tracheophyta</taxon>
        <taxon>Spermatophyta</taxon>
        <taxon>Magnoliopsida</taxon>
        <taxon>eudicotyledons</taxon>
        <taxon>Gunneridae</taxon>
        <taxon>Pentapetalae</taxon>
        <taxon>rosids</taxon>
        <taxon>malvids</taxon>
        <taxon>Sapindales</taxon>
        <taxon>Sapindaceae</taxon>
        <taxon>Hippocastanoideae</taxon>
        <taxon>Acereae</taxon>
        <taxon>Dipteronia</taxon>
    </lineage>
</organism>
<dbReference type="FunFam" id="3.30.300.30:FF:000007">
    <property type="entry name" value="4-coumarate--CoA ligase 2"/>
    <property type="match status" value="1"/>
</dbReference>
<keyword evidence="7" id="KW-1185">Reference proteome</keyword>
<feature type="domain" description="AMP-dependent synthetase/ligase" evidence="4">
    <location>
        <begin position="80"/>
        <end position="431"/>
    </location>
</feature>
<dbReference type="InterPro" id="IPR042099">
    <property type="entry name" value="ANL_N_sf"/>
</dbReference>
<protein>
    <recommendedName>
        <fullName evidence="8">4-coumarate--CoA ligase</fullName>
    </recommendedName>
</protein>
<keyword evidence="3" id="KW-0436">Ligase</keyword>
<evidence type="ECO:0000256" key="2">
    <source>
        <dbReference type="ARBA" id="ARBA00006432"/>
    </source>
</evidence>
<dbReference type="Pfam" id="PF13193">
    <property type="entry name" value="AMP-binding_C"/>
    <property type="match status" value="1"/>
</dbReference>
<dbReference type="InterPro" id="IPR025110">
    <property type="entry name" value="AMP-bd_C"/>
</dbReference>
<dbReference type="AlphaFoldDB" id="A0AAD9X4T3"/>
<dbReference type="Gene3D" id="3.30.300.30">
    <property type="match status" value="1"/>
</dbReference>
<evidence type="ECO:0000256" key="3">
    <source>
        <dbReference type="ARBA" id="ARBA00022598"/>
    </source>
</evidence>
<dbReference type="PANTHER" id="PTHR24096">
    <property type="entry name" value="LONG-CHAIN-FATTY-ACID--COA LIGASE"/>
    <property type="match status" value="1"/>
</dbReference>
<dbReference type="Gene3D" id="3.40.50.12780">
    <property type="entry name" value="N-terminal domain of ligase-like"/>
    <property type="match status" value="1"/>
</dbReference>
<evidence type="ECO:0000313" key="6">
    <source>
        <dbReference type="EMBL" id="KAK2652863.1"/>
    </source>
</evidence>
<name>A0AAD9X4T3_9ROSI</name>
<comment type="caution">
    <text evidence="6">The sequence shown here is derived from an EMBL/GenBank/DDBJ whole genome shotgun (WGS) entry which is preliminary data.</text>
</comment>
<evidence type="ECO:0000313" key="7">
    <source>
        <dbReference type="Proteomes" id="UP001280121"/>
    </source>
</evidence>